<dbReference type="AlphaFoldDB" id="A0A9Q6EMS5"/>
<accession>A0A9Q6EMS5</accession>
<dbReference type="Proteomes" id="UP000222310">
    <property type="component" value="Unassembled WGS sequence"/>
</dbReference>
<name>A0A9Q6EMS5_NOSLI</name>
<protein>
    <submittedName>
        <fullName evidence="1">Uncharacterized protein</fullName>
    </submittedName>
</protein>
<dbReference type="SUPFAM" id="SSF143011">
    <property type="entry name" value="RelE-like"/>
    <property type="match status" value="1"/>
</dbReference>
<comment type="caution">
    <text evidence="1">The sequence shown here is derived from an EMBL/GenBank/DDBJ whole genome shotgun (WGS) entry which is preliminary data.</text>
</comment>
<dbReference type="InterPro" id="IPR035093">
    <property type="entry name" value="RelE/ParE_toxin_dom_sf"/>
</dbReference>
<organism evidence="1 2">
    <name type="scientific">Nostoc linckia z8</name>
    <dbReference type="NCBI Taxonomy" id="1628746"/>
    <lineage>
        <taxon>Bacteria</taxon>
        <taxon>Bacillati</taxon>
        <taxon>Cyanobacteriota</taxon>
        <taxon>Cyanophyceae</taxon>
        <taxon>Nostocales</taxon>
        <taxon>Nostocaceae</taxon>
        <taxon>Nostoc</taxon>
    </lineage>
</organism>
<gene>
    <name evidence="1" type="ORF">VF08_06475</name>
</gene>
<dbReference type="EMBL" id="LAHD01000012">
    <property type="protein sequence ID" value="PHK05821.1"/>
    <property type="molecule type" value="Genomic_DNA"/>
</dbReference>
<dbReference type="GeneID" id="57099001"/>
<reference evidence="1 2" key="1">
    <citation type="submission" date="2015-02" db="EMBL/GenBank/DDBJ databases">
        <title>Nostoc linckia genome annotation.</title>
        <authorList>
            <person name="Zhou Z."/>
        </authorList>
    </citation>
    <scope>NUCLEOTIDE SEQUENCE [LARGE SCALE GENOMIC DNA]</scope>
    <source>
        <strain evidence="2">z8</strain>
    </source>
</reference>
<sequence>MKHRATPDFWYYYRQLPIDIQQLADRCYELLREDPKYPSLHFKKVGQFWSVRIGINTARFVHFQLGIWFWEKVSQRGLGGFPHERLANSEGVKG</sequence>
<dbReference type="RefSeq" id="WP_100793658.1">
    <property type="nucleotide sequence ID" value="NZ_LAHD01000012.1"/>
</dbReference>
<proteinExistence type="predicted"/>
<evidence type="ECO:0000313" key="1">
    <source>
        <dbReference type="EMBL" id="PHK05821.1"/>
    </source>
</evidence>
<evidence type="ECO:0000313" key="2">
    <source>
        <dbReference type="Proteomes" id="UP000222310"/>
    </source>
</evidence>